<dbReference type="Gene3D" id="1.10.10.10">
    <property type="entry name" value="Winged helix-like DNA-binding domain superfamily/Winged helix DNA-binding domain"/>
    <property type="match status" value="1"/>
</dbReference>
<dbReference type="InterPro" id="IPR000600">
    <property type="entry name" value="ROK"/>
</dbReference>
<comment type="function">
    <text evidence="1">Transcriptional repressor of xylose-utilizing enzymes.</text>
</comment>
<dbReference type="InterPro" id="IPR043129">
    <property type="entry name" value="ATPase_NBD"/>
</dbReference>
<comment type="caution">
    <text evidence="4">The sequence shown here is derived from an EMBL/GenBank/DDBJ whole genome shotgun (WGS) entry which is preliminary data.</text>
</comment>
<keyword evidence="3" id="KW-0119">Carbohydrate metabolism</keyword>
<dbReference type="EMBL" id="JBHTGQ010000019">
    <property type="protein sequence ID" value="MFC7750109.1"/>
    <property type="molecule type" value="Genomic_DNA"/>
</dbReference>
<dbReference type="Gene3D" id="3.30.420.40">
    <property type="match status" value="2"/>
</dbReference>
<dbReference type="InterPro" id="IPR036388">
    <property type="entry name" value="WH-like_DNA-bd_sf"/>
</dbReference>
<dbReference type="SUPFAM" id="SSF46785">
    <property type="entry name" value="Winged helix' DNA-binding domain"/>
    <property type="match status" value="1"/>
</dbReference>
<proteinExistence type="inferred from homology"/>
<evidence type="ECO:0000313" key="4">
    <source>
        <dbReference type="EMBL" id="MFC7750109.1"/>
    </source>
</evidence>
<gene>
    <name evidence="4" type="ORF">ACFQWB_09230</name>
</gene>
<comment type="similarity">
    <text evidence="2">Belongs to the ROK (NagC/XylR) family.</text>
</comment>
<dbReference type="PANTHER" id="PTHR18964">
    <property type="entry name" value="ROK (REPRESSOR, ORF, KINASE) FAMILY"/>
    <property type="match status" value="1"/>
</dbReference>
<sequence length="400" mass="43936">MKIEERLSNRKAKDVMDWMLRHRSLSKLDLKDLTGLPGSTLTRILEELTAIGLLQEHGYGESTGGRPPVLFRVNPEYAYVFGVDISRSATRLVLADMHLNKLESHVWTMNDTLTPDKLIGQIADIASGWMRERKLGRDRVLGVGVGAVGPLDRVSGVLGNPRHFPSPGWEGLPIVRMLEERLQLPVVLDNGANMALLGEYFGDPSPRLEHYLYLHVAVGIRSAMMSGGELVYGAVDMEGAVGQMIIEADGRRPPDGQGNFGSLETYVSTQALEAAARSALKQGRRTLLTELVDDPDRLAYSHLEEALRAGDELARELFSQSAVYFGIGLANLLNILHPQKVIFGGTLLTNNPQFIEQAVEVAKQKTYHYPAYQVEFSTGKLGEDAVALGAVAAVQRRLTL</sequence>
<organism evidence="4 5">
    <name type="scientific">Paenibacillus thermoaerophilus</name>
    <dbReference type="NCBI Taxonomy" id="1215385"/>
    <lineage>
        <taxon>Bacteria</taxon>
        <taxon>Bacillati</taxon>
        <taxon>Bacillota</taxon>
        <taxon>Bacilli</taxon>
        <taxon>Bacillales</taxon>
        <taxon>Paenibacillaceae</taxon>
        <taxon>Paenibacillus</taxon>
    </lineage>
</organism>
<evidence type="ECO:0000256" key="3">
    <source>
        <dbReference type="ARBA" id="ARBA00022629"/>
    </source>
</evidence>
<dbReference type="PANTHER" id="PTHR18964:SF149">
    <property type="entry name" value="BIFUNCTIONAL UDP-N-ACETYLGLUCOSAMINE 2-EPIMERASE_N-ACETYLMANNOSAMINE KINASE"/>
    <property type="match status" value="1"/>
</dbReference>
<keyword evidence="5" id="KW-1185">Reference proteome</keyword>
<accession>A0ABW2V1U5</accession>
<name>A0ABW2V1U5_9BACL</name>
<evidence type="ECO:0000256" key="1">
    <source>
        <dbReference type="ARBA" id="ARBA00002486"/>
    </source>
</evidence>
<keyword evidence="3" id="KW-0859">Xylose metabolism</keyword>
<dbReference type="SUPFAM" id="SSF53067">
    <property type="entry name" value="Actin-like ATPase domain"/>
    <property type="match status" value="1"/>
</dbReference>
<dbReference type="Pfam" id="PF00480">
    <property type="entry name" value="ROK"/>
    <property type="match status" value="1"/>
</dbReference>
<dbReference type="Proteomes" id="UP001596528">
    <property type="component" value="Unassembled WGS sequence"/>
</dbReference>
<dbReference type="InterPro" id="IPR036390">
    <property type="entry name" value="WH_DNA-bd_sf"/>
</dbReference>
<dbReference type="RefSeq" id="WP_246068175.1">
    <property type="nucleotide sequence ID" value="NZ_JBHTGQ010000019.1"/>
</dbReference>
<reference evidence="5" key="1">
    <citation type="journal article" date="2019" name="Int. J. Syst. Evol. Microbiol.">
        <title>The Global Catalogue of Microorganisms (GCM) 10K type strain sequencing project: providing services to taxonomists for standard genome sequencing and annotation.</title>
        <authorList>
            <consortium name="The Broad Institute Genomics Platform"/>
            <consortium name="The Broad Institute Genome Sequencing Center for Infectious Disease"/>
            <person name="Wu L."/>
            <person name="Ma J."/>
        </authorList>
    </citation>
    <scope>NUCLEOTIDE SEQUENCE [LARGE SCALE GENOMIC DNA]</scope>
    <source>
        <strain evidence="5">JCM 18657</strain>
    </source>
</reference>
<protein>
    <submittedName>
        <fullName evidence="4">ROK family protein</fullName>
    </submittedName>
</protein>
<evidence type="ECO:0000313" key="5">
    <source>
        <dbReference type="Proteomes" id="UP001596528"/>
    </source>
</evidence>
<evidence type="ECO:0000256" key="2">
    <source>
        <dbReference type="ARBA" id="ARBA00006479"/>
    </source>
</evidence>